<organism evidence="7 8">
    <name type="scientific">Polistes dominula</name>
    <name type="common">European paper wasp</name>
    <name type="synonym">Vespa dominula</name>
    <dbReference type="NCBI Taxonomy" id="743375"/>
    <lineage>
        <taxon>Eukaryota</taxon>
        <taxon>Metazoa</taxon>
        <taxon>Ecdysozoa</taxon>
        <taxon>Arthropoda</taxon>
        <taxon>Hexapoda</taxon>
        <taxon>Insecta</taxon>
        <taxon>Pterygota</taxon>
        <taxon>Neoptera</taxon>
        <taxon>Endopterygota</taxon>
        <taxon>Hymenoptera</taxon>
        <taxon>Apocrita</taxon>
        <taxon>Aculeata</taxon>
        <taxon>Vespoidea</taxon>
        <taxon>Vespidae</taxon>
        <taxon>Polistinae</taxon>
        <taxon>Polistini</taxon>
        <taxon>Polistes</taxon>
    </lineage>
</organism>
<feature type="compositionally biased region" description="Basic and acidic residues" evidence="6">
    <location>
        <begin position="18"/>
        <end position="29"/>
    </location>
</feature>
<evidence type="ECO:0000256" key="4">
    <source>
        <dbReference type="ARBA" id="ARBA00023242"/>
    </source>
</evidence>
<feature type="compositionally biased region" description="Basic residues" evidence="6">
    <location>
        <begin position="1"/>
        <end position="17"/>
    </location>
</feature>
<evidence type="ECO:0000256" key="5">
    <source>
        <dbReference type="SAM" id="Coils"/>
    </source>
</evidence>
<dbReference type="PANTHER" id="PTHR13026:SF0">
    <property type="entry name" value="RIBOSOMAL RNA PROCESSING 1B"/>
    <property type="match status" value="1"/>
</dbReference>
<keyword evidence="4" id="KW-0539">Nucleus</keyword>
<evidence type="ECO:0000313" key="8">
    <source>
        <dbReference type="RefSeq" id="XP_015181794.1"/>
    </source>
</evidence>
<keyword evidence="7" id="KW-1185">Reference proteome</keyword>
<comment type="similarity">
    <text evidence="2">Belongs to the RRP1 family.</text>
</comment>
<name>A0ABM1INK7_POLDO</name>
<accession>A0ABM1INK7</accession>
<dbReference type="GeneID" id="107069212"/>
<keyword evidence="5" id="KW-0175">Coiled coil</keyword>
<evidence type="ECO:0000256" key="3">
    <source>
        <dbReference type="ARBA" id="ARBA00022552"/>
    </source>
</evidence>
<dbReference type="RefSeq" id="XP_015181794.1">
    <property type="nucleotide sequence ID" value="XM_015326308.1"/>
</dbReference>
<dbReference type="InterPro" id="IPR010301">
    <property type="entry name" value="RRP1"/>
</dbReference>
<evidence type="ECO:0000256" key="6">
    <source>
        <dbReference type="SAM" id="MobiDB-lite"/>
    </source>
</evidence>
<gene>
    <name evidence="8" type="primary">LOC107069212</name>
</gene>
<comment type="subcellular location">
    <subcellularLocation>
        <location evidence="1">Nucleus</location>
    </subcellularLocation>
</comment>
<evidence type="ECO:0000256" key="2">
    <source>
        <dbReference type="ARBA" id="ARBA00006374"/>
    </source>
</evidence>
<keyword evidence="3" id="KW-0698">rRNA processing</keyword>
<sequence>MAIKKAQRHTRGLKKRKPDSFKNNDKQKQEKKIKVKNKKALIIQQEIKFVRLLSCNDKRIRDKVLKSLKKWLTVRSKSSFEFIEEDFMRLWKGLFYCMWMADKPLNQEELAESLSKIIHCFDSMPLVLLYIKSTLKTLAIEWFGIDQYRLDKFAMLVRRIFRQIFKICHDKNWDMEWVEGLMKILQEILIEPKYCLGFKMHVTELYWEEIAKVSNGNVPEDVVTRLVEPFIAYLAVMGDERLIRHVMRHIFRYLIFQSDVGMDYKEKFEAWRKAGFPCKSIDEMQKIEESDEENEEDTKLISDKESTENTVKVLDPRAGRVDVELPQINFNAKNISEVIKLYKFHPSSTTKSRRQIARLIDEFVELSQGKMPIGVQQVELVRKFSSKTDSKKAALRLLKFNEELYSDSNESKRKRKRNGQSDESLIDELEEEINTDKDITLERNNKKLNKKKKLHQDIKNHLDESNQTTTEESCSKDLKINNKNKQKKRIDQIENKTLKLINEKNTTKNIIMNKLKKIKNNVCGHWEISDYVVPINDNQNKINNSSNEEIDKSILNDKNDETLDNKIIPLTPGLDKSMNSTENTDKQNKLINELGQKKRVKIVLQRNTAQHTSDYLEQIKQSPAIPFDANKKPPVGVLKASPIPSPINPFYYKKKYKTIIL</sequence>
<feature type="compositionally biased region" description="Basic and acidic residues" evidence="6">
    <location>
        <begin position="297"/>
        <end position="306"/>
    </location>
</feature>
<reference evidence="8" key="1">
    <citation type="submission" date="2025-08" db="UniProtKB">
        <authorList>
            <consortium name="RefSeq"/>
        </authorList>
    </citation>
    <scope>IDENTIFICATION</scope>
    <source>
        <tissue evidence="8">Whole body</tissue>
    </source>
</reference>
<dbReference type="Pfam" id="PF05997">
    <property type="entry name" value="Nop52"/>
    <property type="match status" value="1"/>
</dbReference>
<dbReference type="Proteomes" id="UP000694924">
    <property type="component" value="Unplaced"/>
</dbReference>
<proteinExistence type="inferred from homology"/>
<evidence type="ECO:0000256" key="1">
    <source>
        <dbReference type="ARBA" id="ARBA00004123"/>
    </source>
</evidence>
<feature type="coiled-coil region" evidence="5">
    <location>
        <begin position="444"/>
        <end position="503"/>
    </location>
</feature>
<feature type="region of interest" description="Disordered" evidence="6">
    <location>
        <begin position="287"/>
        <end position="306"/>
    </location>
</feature>
<protein>
    <submittedName>
        <fullName evidence="8">Ribosomal RNA processing protein 1 homolog</fullName>
    </submittedName>
</protein>
<evidence type="ECO:0000313" key="7">
    <source>
        <dbReference type="Proteomes" id="UP000694924"/>
    </source>
</evidence>
<feature type="region of interest" description="Disordered" evidence="6">
    <location>
        <begin position="1"/>
        <end position="29"/>
    </location>
</feature>
<dbReference type="PANTHER" id="PTHR13026">
    <property type="entry name" value="NNP-1 PROTEIN NOVEL NUCLEAR PROTEIN 1 NOP52"/>
    <property type="match status" value="1"/>
</dbReference>